<dbReference type="InterPro" id="IPR036388">
    <property type="entry name" value="WH-like_DNA-bd_sf"/>
</dbReference>
<dbReference type="InterPro" id="IPR001497">
    <property type="entry name" value="MethylDNA_cys_MeTrfase_AS"/>
</dbReference>
<evidence type="ECO:0000256" key="2">
    <source>
        <dbReference type="ARBA" id="ARBA00008711"/>
    </source>
</evidence>
<gene>
    <name evidence="10" type="ORF">SPIRO4BDMA_40743</name>
</gene>
<sequence length="210" mass="22834">MNYSSISEDSSATLPCAPIFCAPLPSSFGDILILWEGQDASSLCRIYLPKDVVAQFDRARVDFPHLTLWEKGAALPSAIESIAELLHAILAGRPVQLPFAILEKSLRPLGVFQQKVLMLEATIPFGHISTYRELARASGNSLAFRAVARALSHNPLPLLIPCHRVIASNGSLAGYQGGTAMKQHLLELEGIPFSSEAVDLKRAKLWNFSA</sequence>
<evidence type="ECO:0000256" key="4">
    <source>
        <dbReference type="ARBA" id="ARBA00022603"/>
    </source>
</evidence>
<dbReference type="Gene3D" id="1.10.10.10">
    <property type="entry name" value="Winged helix-like DNA-binding domain superfamily/Winged helix DNA-binding domain"/>
    <property type="match status" value="1"/>
</dbReference>
<dbReference type="InterPro" id="IPR036217">
    <property type="entry name" value="MethylDNA_cys_MeTrfase_DNAb"/>
</dbReference>
<keyword evidence="6" id="KW-0227">DNA damage</keyword>
<evidence type="ECO:0000256" key="8">
    <source>
        <dbReference type="ARBA" id="ARBA00049348"/>
    </source>
</evidence>
<comment type="catalytic activity">
    <reaction evidence="1">
        <text>a 4-O-methyl-thymidine in DNA + L-cysteinyl-[protein] = a thymidine in DNA + S-methyl-L-cysteinyl-[protein]</text>
        <dbReference type="Rhea" id="RHEA:53428"/>
        <dbReference type="Rhea" id="RHEA-COMP:10131"/>
        <dbReference type="Rhea" id="RHEA-COMP:10132"/>
        <dbReference type="Rhea" id="RHEA-COMP:13555"/>
        <dbReference type="Rhea" id="RHEA-COMP:13556"/>
        <dbReference type="ChEBI" id="CHEBI:29950"/>
        <dbReference type="ChEBI" id="CHEBI:82612"/>
        <dbReference type="ChEBI" id="CHEBI:137386"/>
        <dbReference type="ChEBI" id="CHEBI:137387"/>
        <dbReference type="EC" id="2.1.1.63"/>
    </reaction>
</comment>
<evidence type="ECO:0000256" key="3">
    <source>
        <dbReference type="ARBA" id="ARBA00011918"/>
    </source>
</evidence>
<evidence type="ECO:0000313" key="10">
    <source>
        <dbReference type="EMBL" id="SLM18171.1"/>
    </source>
</evidence>
<evidence type="ECO:0000256" key="1">
    <source>
        <dbReference type="ARBA" id="ARBA00001286"/>
    </source>
</evidence>
<keyword evidence="7" id="KW-0234">DNA repair</keyword>
<evidence type="ECO:0000256" key="6">
    <source>
        <dbReference type="ARBA" id="ARBA00022763"/>
    </source>
</evidence>
<dbReference type="NCBIfam" id="TIGR00589">
    <property type="entry name" value="ogt"/>
    <property type="match status" value="1"/>
</dbReference>
<proteinExistence type="inferred from homology"/>
<feature type="domain" description="Methylated-DNA-[protein]-cysteine S-methyltransferase DNA binding" evidence="9">
    <location>
        <begin position="112"/>
        <end position="191"/>
    </location>
</feature>
<dbReference type="Pfam" id="PF01035">
    <property type="entry name" value="DNA_binding_1"/>
    <property type="match status" value="1"/>
</dbReference>
<protein>
    <recommendedName>
        <fullName evidence="3">methylated-DNA--[protein]-cysteine S-methyltransferase</fullName>
        <ecNumber evidence="3">2.1.1.63</ecNumber>
    </recommendedName>
</protein>
<dbReference type="InterPro" id="IPR014048">
    <property type="entry name" value="MethylDNA_cys_MeTrfase_DNA-bd"/>
</dbReference>
<evidence type="ECO:0000259" key="9">
    <source>
        <dbReference type="Pfam" id="PF01035"/>
    </source>
</evidence>
<dbReference type="PROSITE" id="PS00374">
    <property type="entry name" value="MGMT"/>
    <property type="match status" value="1"/>
</dbReference>
<dbReference type="SUPFAM" id="SSF46767">
    <property type="entry name" value="Methylated DNA-protein cysteine methyltransferase, C-terminal domain"/>
    <property type="match status" value="1"/>
</dbReference>
<dbReference type="GO" id="GO:0006281">
    <property type="term" value="P:DNA repair"/>
    <property type="evidence" value="ECO:0007669"/>
    <property type="project" value="UniProtKB-KW"/>
</dbReference>
<dbReference type="EMBL" id="FWDO01000004">
    <property type="protein sequence ID" value="SLM18171.1"/>
    <property type="molecule type" value="Genomic_DNA"/>
</dbReference>
<dbReference type="GO" id="GO:0032259">
    <property type="term" value="P:methylation"/>
    <property type="evidence" value="ECO:0007669"/>
    <property type="project" value="UniProtKB-KW"/>
</dbReference>
<keyword evidence="4 10" id="KW-0489">Methyltransferase</keyword>
<dbReference type="FunFam" id="1.10.10.10:FF:000214">
    <property type="entry name" value="Methylated-DNA--protein-cysteine methyltransferase"/>
    <property type="match status" value="1"/>
</dbReference>
<comment type="catalytic activity">
    <reaction evidence="8">
        <text>a 6-O-methyl-2'-deoxyguanosine in DNA + L-cysteinyl-[protein] = S-methyl-L-cysteinyl-[protein] + a 2'-deoxyguanosine in DNA</text>
        <dbReference type="Rhea" id="RHEA:24000"/>
        <dbReference type="Rhea" id="RHEA-COMP:10131"/>
        <dbReference type="Rhea" id="RHEA-COMP:10132"/>
        <dbReference type="Rhea" id="RHEA-COMP:11367"/>
        <dbReference type="Rhea" id="RHEA-COMP:11368"/>
        <dbReference type="ChEBI" id="CHEBI:29950"/>
        <dbReference type="ChEBI" id="CHEBI:82612"/>
        <dbReference type="ChEBI" id="CHEBI:85445"/>
        <dbReference type="ChEBI" id="CHEBI:85448"/>
        <dbReference type="EC" id="2.1.1.63"/>
    </reaction>
</comment>
<dbReference type="AlphaFoldDB" id="A0A3P3XPF1"/>
<name>A0A3P3XPF1_9SPIR</name>
<evidence type="ECO:0000256" key="7">
    <source>
        <dbReference type="ARBA" id="ARBA00023204"/>
    </source>
</evidence>
<dbReference type="PANTHER" id="PTHR10815:SF13">
    <property type="entry name" value="METHYLATED-DNA--PROTEIN-CYSTEINE METHYLTRANSFERASE"/>
    <property type="match status" value="1"/>
</dbReference>
<dbReference type="EC" id="2.1.1.63" evidence="3"/>
<dbReference type="PANTHER" id="PTHR10815">
    <property type="entry name" value="METHYLATED-DNA--PROTEIN-CYSTEINE METHYLTRANSFERASE"/>
    <property type="match status" value="1"/>
</dbReference>
<dbReference type="GO" id="GO:0003908">
    <property type="term" value="F:methylated-DNA-[protein]-cysteine S-methyltransferase activity"/>
    <property type="evidence" value="ECO:0007669"/>
    <property type="project" value="UniProtKB-EC"/>
</dbReference>
<evidence type="ECO:0000256" key="5">
    <source>
        <dbReference type="ARBA" id="ARBA00022679"/>
    </source>
</evidence>
<organism evidence="10">
    <name type="scientific">uncultured spirochete</name>
    <dbReference type="NCBI Taxonomy" id="156406"/>
    <lineage>
        <taxon>Bacteria</taxon>
        <taxon>Pseudomonadati</taxon>
        <taxon>Spirochaetota</taxon>
        <taxon>Spirochaetia</taxon>
        <taxon>Spirochaetales</taxon>
        <taxon>environmental samples</taxon>
    </lineage>
</organism>
<accession>A0A3P3XPF1</accession>
<keyword evidence="5 10" id="KW-0808">Transferase</keyword>
<reference evidence="10" key="1">
    <citation type="submission" date="2017-02" db="EMBL/GenBank/DDBJ databases">
        <authorList>
            <person name="Regsiter A."/>
            <person name="William W."/>
        </authorList>
    </citation>
    <scope>NUCLEOTIDE SEQUENCE</scope>
    <source>
        <strain evidence="10">BdmA 4</strain>
    </source>
</reference>
<dbReference type="CDD" id="cd06445">
    <property type="entry name" value="ATase"/>
    <property type="match status" value="1"/>
</dbReference>
<comment type="similarity">
    <text evidence="2">Belongs to the MGMT family.</text>
</comment>